<protein>
    <submittedName>
        <fullName evidence="1">Uncharacterized protein</fullName>
    </submittedName>
</protein>
<reference evidence="1 2" key="1">
    <citation type="journal article" date="2021" name="Int. J. Syst. Evol. Microbiol.">
        <title>Novosphingobium decolorationis sp. nov., an aniline blue-decolourizing bacterium isolated from East Pacific sediment.</title>
        <authorList>
            <person name="Chen X."/>
            <person name="Dong B."/>
            <person name="Chen T."/>
            <person name="Ren N."/>
            <person name="Wang J."/>
            <person name="Xu Y."/>
            <person name="Yang J."/>
            <person name="Zhu S."/>
            <person name="Chen J."/>
        </authorList>
    </citation>
    <scope>NUCLEOTIDE SEQUENCE [LARGE SCALE GENOMIC DNA]</scope>
    <source>
        <strain evidence="1 2">502str22</strain>
    </source>
</reference>
<keyword evidence="2" id="KW-1185">Reference proteome</keyword>
<proteinExistence type="predicted"/>
<evidence type="ECO:0000313" key="2">
    <source>
        <dbReference type="Proteomes" id="UP000677126"/>
    </source>
</evidence>
<dbReference type="EMBL" id="CP054856">
    <property type="protein sequence ID" value="QVM83724.1"/>
    <property type="molecule type" value="Genomic_DNA"/>
</dbReference>
<gene>
    <name evidence="1" type="ORF">HT578_08455</name>
</gene>
<sequence>MSTINYTQFGLSPRFDLGLDEVNACSVVYEVSLSVVDGQIVLTHVDAKTGQDYIAVTENCYITVTLLGDQLYLSKAYDAITTKEELSSYYGGLVYEDYNEKLDRYKTVRFQALFNDGGKYGTVHPFNINVDLLQKAADGTVSWTGLSIDPDIQNPPPR</sequence>
<evidence type="ECO:0000313" key="1">
    <source>
        <dbReference type="EMBL" id="QVM83724.1"/>
    </source>
</evidence>
<accession>A0ABX8E455</accession>
<dbReference type="Proteomes" id="UP000677126">
    <property type="component" value="Chromosome"/>
</dbReference>
<dbReference type="InterPro" id="IPR046875">
    <property type="entry name" value="Pred_NTSase1"/>
</dbReference>
<name>A0ABX8E455_9SPHN</name>
<organism evidence="1 2">
    <name type="scientific">Novosphingobium decolorationis</name>
    <dbReference type="NCBI Taxonomy" id="2698673"/>
    <lineage>
        <taxon>Bacteria</taxon>
        <taxon>Pseudomonadati</taxon>
        <taxon>Pseudomonadota</taxon>
        <taxon>Alphaproteobacteria</taxon>
        <taxon>Sphingomonadales</taxon>
        <taxon>Sphingomonadaceae</taxon>
        <taxon>Novosphingobium</taxon>
    </lineage>
</organism>
<dbReference type="RefSeq" id="WP_213503657.1">
    <property type="nucleotide sequence ID" value="NZ_CP054856.1"/>
</dbReference>
<dbReference type="Pfam" id="PF20301">
    <property type="entry name" value="pNTSase1"/>
    <property type="match status" value="1"/>
</dbReference>